<accession>A0A6P6YMD8</accession>
<feature type="region of interest" description="Disordered" evidence="1">
    <location>
        <begin position="1"/>
        <end position="33"/>
    </location>
</feature>
<dbReference type="KEGG" id="dpte:113799537"/>
<keyword evidence="2" id="KW-1185">Reference proteome</keyword>
<feature type="compositionally biased region" description="Low complexity" evidence="1">
    <location>
        <begin position="14"/>
        <end position="33"/>
    </location>
</feature>
<dbReference type="RefSeq" id="XP_027205981.1">
    <property type="nucleotide sequence ID" value="XM_027350180.1"/>
</dbReference>
<gene>
    <name evidence="3" type="primary">LOC113799537</name>
</gene>
<dbReference type="Proteomes" id="UP000515146">
    <property type="component" value="Unplaced"/>
</dbReference>
<dbReference type="AlphaFoldDB" id="A0A6P6YMD8"/>
<sequence>MIMAQVPHCDSFGSLQQPISPQQSPFLSSSPSLRFSTSLSSTISMPSLNNQPLDYQCVSPLSKSSPSTSTTKRRKQANPRQRKQHNVINGNDHLKSHMINLSKNYVCVYVWE</sequence>
<feature type="region of interest" description="Disordered" evidence="1">
    <location>
        <begin position="54"/>
        <end position="92"/>
    </location>
</feature>
<protein>
    <submittedName>
        <fullName evidence="3">Uncharacterized protein LOC113799537 isoform X1</fullName>
    </submittedName>
</protein>
<evidence type="ECO:0000313" key="3">
    <source>
        <dbReference type="RefSeq" id="XP_027205981.1"/>
    </source>
</evidence>
<evidence type="ECO:0000256" key="1">
    <source>
        <dbReference type="SAM" id="MobiDB-lite"/>
    </source>
</evidence>
<dbReference type="InParanoid" id="A0A6P6YMD8"/>
<organism evidence="2 3">
    <name type="scientific">Dermatophagoides pteronyssinus</name>
    <name type="common">European house dust mite</name>
    <dbReference type="NCBI Taxonomy" id="6956"/>
    <lineage>
        <taxon>Eukaryota</taxon>
        <taxon>Metazoa</taxon>
        <taxon>Ecdysozoa</taxon>
        <taxon>Arthropoda</taxon>
        <taxon>Chelicerata</taxon>
        <taxon>Arachnida</taxon>
        <taxon>Acari</taxon>
        <taxon>Acariformes</taxon>
        <taxon>Sarcoptiformes</taxon>
        <taxon>Astigmata</taxon>
        <taxon>Psoroptidia</taxon>
        <taxon>Analgoidea</taxon>
        <taxon>Pyroglyphidae</taxon>
        <taxon>Dermatophagoidinae</taxon>
        <taxon>Dermatophagoides</taxon>
    </lineage>
</organism>
<reference evidence="3" key="1">
    <citation type="submission" date="2025-08" db="UniProtKB">
        <authorList>
            <consortium name="RefSeq"/>
        </authorList>
    </citation>
    <scope>IDENTIFICATION</scope>
    <source>
        <strain evidence="3">Airmid</strain>
    </source>
</reference>
<evidence type="ECO:0000313" key="2">
    <source>
        <dbReference type="Proteomes" id="UP000515146"/>
    </source>
</evidence>
<name>A0A6P6YMD8_DERPT</name>
<proteinExistence type="predicted"/>
<feature type="compositionally biased region" description="Low complexity" evidence="1">
    <location>
        <begin position="59"/>
        <end position="70"/>
    </location>
</feature>
<feature type="compositionally biased region" description="Basic residues" evidence="1">
    <location>
        <begin position="71"/>
        <end position="85"/>
    </location>
</feature>